<dbReference type="EMBL" id="JAMYWD010000008">
    <property type="protein sequence ID" value="KAJ4964497.1"/>
    <property type="molecule type" value="Genomic_DNA"/>
</dbReference>
<reference evidence="1" key="1">
    <citation type="journal article" date="2023" name="Plant J.">
        <title>The genome of the king protea, Protea cynaroides.</title>
        <authorList>
            <person name="Chang J."/>
            <person name="Duong T.A."/>
            <person name="Schoeman C."/>
            <person name="Ma X."/>
            <person name="Roodt D."/>
            <person name="Barker N."/>
            <person name="Li Z."/>
            <person name="Van de Peer Y."/>
            <person name="Mizrachi E."/>
        </authorList>
    </citation>
    <scope>NUCLEOTIDE SEQUENCE</scope>
    <source>
        <tissue evidence="1">Young leaves</tissue>
    </source>
</reference>
<comment type="caution">
    <text evidence="1">The sequence shown here is derived from an EMBL/GenBank/DDBJ whole genome shotgun (WGS) entry which is preliminary data.</text>
</comment>
<dbReference type="Proteomes" id="UP001141806">
    <property type="component" value="Unassembled WGS sequence"/>
</dbReference>
<gene>
    <name evidence="1" type="ORF">NE237_024436</name>
</gene>
<evidence type="ECO:0000313" key="2">
    <source>
        <dbReference type="Proteomes" id="UP001141806"/>
    </source>
</evidence>
<dbReference type="AlphaFoldDB" id="A0A9Q0HI01"/>
<keyword evidence="2" id="KW-1185">Reference proteome</keyword>
<accession>A0A9Q0HI01</accession>
<proteinExistence type="predicted"/>
<evidence type="ECO:0000313" key="1">
    <source>
        <dbReference type="EMBL" id="KAJ4964497.1"/>
    </source>
</evidence>
<organism evidence="1 2">
    <name type="scientific">Protea cynaroides</name>
    <dbReference type="NCBI Taxonomy" id="273540"/>
    <lineage>
        <taxon>Eukaryota</taxon>
        <taxon>Viridiplantae</taxon>
        <taxon>Streptophyta</taxon>
        <taxon>Embryophyta</taxon>
        <taxon>Tracheophyta</taxon>
        <taxon>Spermatophyta</taxon>
        <taxon>Magnoliopsida</taxon>
        <taxon>Proteales</taxon>
        <taxon>Proteaceae</taxon>
        <taxon>Protea</taxon>
    </lineage>
</organism>
<sequence>MATTRRRMPEEEKVKLLEMSLFKRRSPQFSGVIYLRSHAIEIRRKAMRADVPWRTSGRTSGIMLETWSVQKVGKHGGLYDQRFFCERLGKGILAARVAAAKRIFFYIANAVTAMTVEAFADLGCASSSLET</sequence>
<name>A0A9Q0HI01_9MAGN</name>
<protein>
    <submittedName>
        <fullName evidence="1">Uncharacterized protein</fullName>
    </submittedName>
</protein>